<name>A0A8H3I5J8_9LECA</name>
<keyword evidence="2" id="KW-1185">Reference proteome</keyword>
<dbReference type="AlphaFoldDB" id="A0A8H3I5J8"/>
<organism evidence="1 2">
    <name type="scientific">Alectoria fallacina</name>
    <dbReference type="NCBI Taxonomy" id="1903189"/>
    <lineage>
        <taxon>Eukaryota</taxon>
        <taxon>Fungi</taxon>
        <taxon>Dikarya</taxon>
        <taxon>Ascomycota</taxon>
        <taxon>Pezizomycotina</taxon>
        <taxon>Lecanoromycetes</taxon>
        <taxon>OSLEUM clade</taxon>
        <taxon>Lecanoromycetidae</taxon>
        <taxon>Lecanorales</taxon>
        <taxon>Lecanorineae</taxon>
        <taxon>Parmeliaceae</taxon>
        <taxon>Alectoria</taxon>
    </lineage>
</organism>
<sequence>MSVSSAAEEAMGLTGKPMLEIIASEVKDHIFSYLPQETLFCLLLTSPAVSEEAAILLYHCPKFRTTYRFAQFVTTVSHSRRYADLVRVFELSDRKEAEDRANGFASWREWKYREIPLYAAQAPPKQLMEPKKKTYKGTHPGTNYLFSKTGGGVMPIGSVVHALAACRNIKSCSLTFYLDILLISHRQVKLNFRGLTSDDLIGSLNYPSSAISGMVFASDLARSWTQGSADVESVQPNFLVRHLSSLMRLEMVQIRNAPWISGEDVQDILWNCPRLKKVDFRDSGKLMRDQVLVVSGRTAKWEIPWAMKGSSKECRATFPAGLTSESLAIVGQGSEKEKY</sequence>
<dbReference type="OrthoDB" id="5351126at2759"/>
<protein>
    <submittedName>
        <fullName evidence="1">Uncharacterized protein</fullName>
    </submittedName>
</protein>
<dbReference type="Proteomes" id="UP000664203">
    <property type="component" value="Unassembled WGS sequence"/>
</dbReference>
<proteinExistence type="predicted"/>
<evidence type="ECO:0000313" key="2">
    <source>
        <dbReference type="Proteomes" id="UP000664203"/>
    </source>
</evidence>
<gene>
    <name evidence="1" type="ORF">ALECFALPRED_004867</name>
</gene>
<accession>A0A8H3I5J8</accession>
<reference evidence="1" key="1">
    <citation type="submission" date="2021-03" db="EMBL/GenBank/DDBJ databases">
        <authorList>
            <person name="Tagirdzhanova G."/>
        </authorList>
    </citation>
    <scope>NUCLEOTIDE SEQUENCE</scope>
</reference>
<dbReference type="EMBL" id="CAJPDR010000003">
    <property type="protein sequence ID" value="CAF9904145.1"/>
    <property type="molecule type" value="Genomic_DNA"/>
</dbReference>
<evidence type="ECO:0000313" key="1">
    <source>
        <dbReference type="EMBL" id="CAF9904145.1"/>
    </source>
</evidence>
<comment type="caution">
    <text evidence="1">The sequence shown here is derived from an EMBL/GenBank/DDBJ whole genome shotgun (WGS) entry which is preliminary data.</text>
</comment>